<dbReference type="GeneID" id="70231479"/>
<dbReference type="GO" id="GO:0005886">
    <property type="term" value="C:plasma membrane"/>
    <property type="evidence" value="ECO:0007669"/>
    <property type="project" value="TreeGrafter"/>
</dbReference>
<gene>
    <name evidence="2" type="ORF">BKA55DRAFT_742889</name>
</gene>
<organism evidence="2 3">
    <name type="scientific">Fusarium redolens</name>
    <dbReference type="NCBI Taxonomy" id="48865"/>
    <lineage>
        <taxon>Eukaryota</taxon>
        <taxon>Fungi</taxon>
        <taxon>Dikarya</taxon>
        <taxon>Ascomycota</taxon>
        <taxon>Pezizomycotina</taxon>
        <taxon>Sordariomycetes</taxon>
        <taxon>Hypocreomycetidae</taxon>
        <taxon>Hypocreales</taxon>
        <taxon>Nectriaceae</taxon>
        <taxon>Fusarium</taxon>
        <taxon>Fusarium redolens species complex</taxon>
    </lineage>
</organism>
<evidence type="ECO:0008006" key="4">
    <source>
        <dbReference type="Google" id="ProtNLM"/>
    </source>
</evidence>
<dbReference type="EMBL" id="JAGMUX010000020">
    <property type="protein sequence ID" value="KAH7231683.1"/>
    <property type="molecule type" value="Genomic_DNA"/>
</dbReference>
<dbReference type="GO" id="GO:0030674">
    <property type="term" value="F:protein-macromolecule adaptor activity"/>
    <property type="evidence" value="ECO:0007669"/>
    <property type="project" value="TreeGrafter"/>
</dbReference>
<accession>A0A9P9G3R4</accession>
<dbReference type="PANTHER" id="PTHR11188:SF165">
    <property type="entry name" value="ARRESTIN (OR S-ANTIGEN), N-TERMINAL DOMAIN PROTEIN (AFU_ORTHOLOGUE AFUA_6G13380)-RELATED"/>
    <property type="match status" value="1"/>
</dbReference>
<reference evidence="2" key="1">
    <citation type="journal article" date="2021" name="Nat. Commun.">
        <title>Genetic determinants of endophytism in the Arabidopsis root mycobiome.</title>
        <authorList>
            <person name="Mesny F."/>
            <person name="Miyauchi S."/>
            <person name="Thiergart T."/>
            <person name="Pickel B."/>
            <person name="Atanasova L."/>
            <person name="Karlsson M."/>
            <person name="Huettel B."/>
            <person name="Barry K.W."/>
            <person name="Haridas S."/>
            <person name="Chen C."/>
            <person name="Bauer D."/>
            <person name="Andreopoulos W."/>
            <person name="Pangilinan J."/>
            <person name="LaButti K."/>
            <person name="Riley R."/>
            <person name="Lipzen A."/>
            <person name="Clum A."/>
            <person name="Drula E."/>
            <person name="Henrissat B."/>
            <person name="Kohler A."/>
            <person name="Grigoriev I.V."/>
            <person name="Martin F.M."/>
            <person name="Hacquard S."/>
        </authorList>
    </citation>
    <scope>NUCLEOTIDE SEQUENCE</scope>
    <source>
        <strain evidence="2">MPI-CAGE-AT-0023</strain>
    </source>
</reference>
<proteinExistence type="predicted"/>
<dbReference type="AlphaFoldDB" id="A0A9P9G3R4"/>
<dbReference type="InterPro" id="IPR050357">
    <property type="entry name" value="Arrestin_domain-protein"/>
</dbReference>
<dbReference type="Proteomes" id="UP000720189">
    <property type="component" value="Unassembled WGS sequence"/>
</dbReference>
<name>A0A9P9G3R4_FUSRE</name>
<dbReference type="Gene3D" id="2.60.40.640">
    <property type="match status" value="1"/>
</dbReference>
<dbReference type="RefSeq" id="XP_046043620.1">
    <property type="nucleotide sequence ID" value="XM_046201525.1"/>
</dbReference>
<dbReference type="GO" id="GO:0005829">
    <property type="term" value="C:cytosol"/>
    <property type="evidence" value="ECO:0007669"/>
    <property type="project" value="TreeGrafter"/>
</dbReference>
<evidence type="ECO:0000313" key="2">
    <source>
        <dbReference type="EMBL" id="KAH7231683.1"/>
    </source>
</evidence>
<feature type="region of interest" description="Disordered" evidence="1">
    <location>
        <begin position="335"/>
        <end position="380"/>
    </location>
</feature>
<comment type="caution">
    <text evidence="2">The sequence shown here is derived from an EMBL/GenBank/DDBJ whole genome shotgun (WGS) entry which is preliminary data.</text>
</comment>
<evidence type="ECO:0000256" key="1">
    <source>
        <dbReference type="SAM" id="MobiDB-lite"/>
    </source>
</evidence>
<dbReference type="GO" id="GO:0070086">
    <property type="term" value="P:ubiquitin-dependent endocytosis"/>
    <property type="evidence" value="ECO:0007669"/>
    <property type="project" value="TreeGrafter"/>
</dbReference>
<dbReference type="PANTHER" id="PTHR11188">
    <property type="entry name" value="ARRESTIN DOMAIN CONTAINING PROTEIN"/>
    <property type="match status" value="1"/>
</dbReference>
<feature type="compositionally biased region" description="Low complexity" evidence="1">
    <location>
        <begin position="357"/>
        <end position="374"/>
    </location>
</feature>
<dbReference type="GO" id="GO:0031625">
    <property type="term" value="F:ubiquitin protein ligase binding"/>
    <property type="evidence" value="ECO:0007669"/>
    <property type="project" value="TreeGrafter"/>
</dbReference>
<dbReference type="InterPro" id="IPR014752">
    <property type="entry name" value="Arrestin-like_C"/>
</dbReference>
<protein>
    <recommendedName>
        <fullName evidence="4">Arrestin-like N-terminal domain-containing protein</fullName>
    </recommendedName>
</protein>
<feature type="compositionally biased region" description="Polar residues" evidence="1">
    <location>
        <begin position="339"/>
        <end position="350"/>
    </location>
</feature>
<sequence>MPCAMARNRRDHEGVELDIEVFDCGVCRTELGPLRPGDSLEGQILLTSKSALSITRVAIRFIGLQRAFVVPTDPHIRDRTGSRSTWTFLDVTYPGHNVEALGPRRTYSFPFQFIMPEASGNEELPIHCQRLPPSFNRQNSYFDKFDLVPRPEAAVTYFLRAIVTFRKSDGLGVGNPVTAEAKKDIDFLPYTEVQPPTHILSFPGEFITRVERQLRKHLFGRRLGTLTVVTEEPDALVYCSENVNVTTDIVLRIFFDAASSSLHPSPNFSFTISSLLRAKTYYSANSLSCVPKQTLLTDDGLLRLHDDVLKVGESKYQNLKWTSLPPDDQAENWAARQPDSLSHFNGNTSIKTERSASSNEVFRTSSTSSSAENASEGRNENGTWVTSIRIPISSVQRLQPTFCSKLVARFYSIPLRIRINGAYAEKIDCEVPLQVVHTRRMTETNLVPVQEDASLHCLGRVVILSQGDELPEYSAS</sequence>
<keyword evidence="3" id="KW-1185">Reference proteome</keyword>
<dbReference type="OrthoDB" id="5209468at2759"/>
<evidence type="ECO:0000313" key="3">
    <source>
        <dbReference type="Proteomes" id="UP000720189"/>
    </source>
</evidence>